<dbReference type="InterPro" id="IPR013401">
    <property type="entry name" value="T3SS_LcrE"/>
</dbReference>
<dbReference type="KEGG" id="cta:CTA_0094"/>
<dbReference type="NCBIfam" id="TIGR02568">
    <property type="entry name" value="LcrE"/>
    <property type="match status" value="1"/>
</dbReference>
<feature type="domain" description="T3SS low calcium response E C-terminal helical" evidence="3">
    <location>
        <begin position="277"/>
        <end position="375"/>
    </location>
</feature>
<feature type="region of interest" description="Disordered" evidence="1">
    <location>
        <begin position="57"/>
        <end position="106"/>
    </location>
</feature>
<evidence type="ECO:0000259" key="2">
    <source>
        <dbReference type="Pfam" id="PF07201"/>
    </source>
</evidence>
<feature type="region of interest" description="Disordered" evidence="1">
    <location>
        <begin position="378"/>
        <end position="421"/>
    </location>
</feature>
<feature type="domain" description="Hypersensitivity response secretion-like HrpJ" evidence="2">
    <location>
        <begin position="60"/>
        <end position="223"/>
    </location>
</feature>
<evidence type="ECO:0000313" key="5">
    <source>
        <dbReference type="Proteomes" id="UP000002532"/>
    </source>
</evidence>
<feature type="compositionally biased region" description="Basic and acidic residues" evidence="1">
    <location>
        <begin position="62"/>
        <end position="102"/>
    </location>
</feature>
<protein>
    <submittedName>
        <fullName evidence="4">Low calcium response protein E</fullName>
    </submittedName>
</protein>
<feature type="compositionally biased region" description="Low complexity" evidence="1">
    <location>
        <begin position="405"/>
        <end position="415"/>
    </location>
</feature>
<evidence type="ECO:0000256" key="1">
    <source>
        <dbReference type="SAM" id="MobiDB-lite"/>
    </source>
</evidence>
<dbReference type="InterPro" id="IPR010812">
    <property type="entry name" value="HrpJ-like"/>
</dbReference>
<name>A0A0H2X1D5_CHLTA</name>
<dbReference type="Pfam" id="PF22342">
    <property type="entry name" value="T3SS_CopN_3rd"/>
    <property type="match status" value="1"/>
</dbReference>
<dbReference type="Gene3D" id="1.10.150.630">
    <property type="match status" value="1"/>
</dbReference>
<dbReference type="HOGENOM" id="CLU_692041_0_0_0"/>
<dbReference type="RefSeq" id="WP_011324561.1">
    <property type="nucleotide sequence ID" value="NC_007429.1"/>
</dbReference>
<reference evidence="4 5" key="1">
    <citation type="journal article" date="2005" name="Infect. Immun.">
        <title>Comparative genomic analysis of Chlamydia trachomatis oculotropic and genitotropic strains.</title>
        <authorList>
            <person name="Carlson J.H."/>
            <person name="Porcella S.F."/>
            <person name="McClarty G."/>
            <person name="Caldwell H.D."/>
        </authorList>
    </citation>
    <scope>NUCLEOTIDE SEQUENCE [LARGE SCALE GENOMIC DNA]</scope>
    <source>
        <strain evidence="5">ATCC VR-571B / DSM 19440 / HAR-13</strain>
    </source>
</reference>
<gene>
    <name evidence="4" type="primary">lcrE</name>
    <name evidence="4" type="ordered locus">CTA_0094</name>
</gene>
<dbReference type="Pfam" id="PF07201">
    <property type="entry name" value="HrpJ"/>
    <property type="match status" value="1"/>
</dbReference>
<dbReference type="AlphaFoldDB" id="A0A0H2X1D5"/>
<dbReference type="Proteomes" id="UP000002532">
    <property type="component" value="Chromosome"/>
</dbReference>
<dbReference type="GO" id="GO:0009986">
    <property type="term" value="C:cell surface"/>
    <property type="evidence" value="ECO:0007669"/>
    <property type="project" value="InterPro"/>
</dbReference>
<accession>A0A0H2X1D5</accession>
<proteinExistence type="predicted"/>
<dbReference type="GO" id="GO:0050709">
    <property type="term" value="P:negative regulation of protein secretion"/>
    <property type="evidence" value="ECO:0007669"/>
    <property type="project" value="InterPro"/>
</dbReference>
<dbReference type="GO" id="GO:0019867">
    <property type="term" value="C:outer membrane"/>
    <property type="evidence" value="ECO:0007669"/>
    <property type="project" value="InterPro"/>
</dbReference>
<dbReference type="EMBL" id="CP000051">
    <property type="protein sequence ID" value="AAX50340.1"/>
    <property type="molecule type" value="Genomic_DNA"/>
</dbReference>
<dbReference type="InterPro" id="IPR054556">
    <property type="entry name" value="T3SS_CopN_C"/>
</dbReference>
<evidence type="ECO:0000313" key="4">
    <source>
        <dbReference type="EMBL" id="AAX50340.1"/>
    </source>
</evidence>
<keyword evidence="5" id="KW-1185">Reference proteome</keyword>
<dbReference type="SUPFAM" id="SSF140591">
    <property type="entry name" value="Type III secretion system domain"/>
    <property type="match status" value="1"/>
</dbReference>
<organism evidence="4 5">
    <name type="scientific">Chlamydia trachomatis serovar A (strain ATCC VR-571B / DSM 19440 / HAR-13)</name>
    <dbReference type="NCBI Taxonomy" id="315277"/>
    <lineage>
        <taxon>Bacteria</taxon>
        <taxon>Pseudomonadati</taxon>
        <taxon>Chlamydiota</taxon>
        <taxon>Chlamydiia</taxon>
        <taxon>Chlamydiales</taxon>
        <taxon>Chlamydiaceae</taxon>
        <taxon>Chlamydia/Chlamydophila group</taxon>
        <taxon>Chlamydia</taxon>
    </lineage>
</organism>
<sequence>MTASGGAGGLGSTQTVDVARAQAAAATQDAQEVIGSQEASEASMLKGCEDLINPAAATRIKKKEEKFESLEARRKPTADKAEKKSESTEEKGDTPLEDRFTEDLSEVSGEDFRGLKNSFDDDSSPGEILDALTSKFSDPTIKDLALDYLIQTAPSDRKLKSALIQAKHQLMSQNPQAIVGGRNVLLASETFASRANTSPSSLRSLYLQVTSSPSNCDNLRQMLASYSPSEKTAVMEFLVNGMVADLKSEGPSIPPAKLQVYMTELSNLQALHSVDSFFDRNIGNLENSLKHEGHAPIPSLTTGNLTKTFLQLVEDKFPSSSKAQKALSELVGPDTGPQTEVLNLFFRALNGCSPRIFSGAEKKQQLASVITNTLDAINADNEDYPKPGDFPRSSFSSTPPHAPVPQSEIPTSPTSTQPPPP</sequence>
<evidence type="ECO:0000259" key="3">
    <source>
        <dbReference type="Pfam" id="PF22342"/>
    </source>
</evidence>
<dbReference type="GO" id="GO:0030254">
    <property type="term" value="P:protein secretion by the type III secretion system"/>
    <property type="evidence" value="ECO:0007669"/>
    <property type="project" value="InterPro"/>
</dbReference>